<accession>W1NI43</accession>
<name>W1NI43_AMBTC</name>
<gene>
    <name evidence="1" type="ORF">AMTR_s00008p00261590</name>
</gene>
<dbReference type="AlphaFoldDB" id="W1NI43"/>
<evidence type="ECO:0000313" key="1">
    <source>
        <dbReference type="EMBL" id="ERM95462.1"/>
    </source>
</evidence>
<organism evidence="1 2">
    <name type="scientific">Amborella trichopoda</name>
    <dbReference type="NCBI Taxonomy" id="13333"/>
    <lineage>
        <taxon>Eukaryota</taxon>
        <taxon>Viridiplantae</taxon>
        <taxon>Streptophyta</taxon>
        <taxon>Embryophyta</taxon>
        <taxon>Tracheophyta</taxon>
        <taxon>Spermatophyta</taxon>
        <taxon>Magnoliopsida</taxon>
        <taxon>Amborellales</taxon>
        <taxon>Amborellaceae</taxon>
        <taxon>Amborella</taxon>
    </lineage>
</organism>
<dbReference type="EMBL" id="KI397486">
    <property type="protein sequence ID" value="ERM95462.1"/>
    <property type="molecule type" value="Genomic_DNA"/>
</dbReference>
<keyword evidence="2" id="KW-1185">Reference proteome</keyword>
<dbReference type="HOGENOM" id="CLU_2657749_0_0_1"/>
<dbReference type="Proteomes" id="UP000017836">
    <property type="component" value="Unassembled WGS sequence"/>
</dbReference>
<proteinExistence type="predicted"/>
<evidence type="ECO:0000313" key="2">
    <source>
        <dbReference type="Proteomes" id="UP000017836"/>
    </source>
</evidence>
<protein>
    <submittedName>
        <fullName evidence="1">Uncharacterized protein</fullName>
    </submittedName>
</protein>
<dbReference type="Gramene" id="ERM95462">
    <property type="protein sequence ID" value="ERM95462"/>
    <property type="gene ID" value="AMTR_s00008p00261590"/>
</dbReference>
<sequence length="76" mass="8889">MTFNEVVHRERIYVLQSVCLRGRRSCTRLSRRPFFQVRGQLAGRFRMWPAPSSALKGELTSVPQAELKGQYFLRAF</sequence>
<reference evidence="2" key="1">
    <citation type="journal article" date="2013" name="Science">
        <title>The Amborella genome and the evolution of flowering plants.</title>
        <authorList>
            <consortium name="Amborella Genome Project"/>
        </authorList>
    </citation>
    <scope>NUCLEOTIDE SEQUENCE [LARGE SCALE GENOMIC DNA]</scope>
</reference>